<keyword evidence="2" id="KW-0812">Transmembrane</keyword>
<dbReference type="Proteomes" id="UP000298663">
    <property type="component" value="Unassembled WGS sequence"/>
</dbReference>
<accession>A0A4V5ZX33</accession>
<keyword evidence="2" id="KW-1133">Transmembrane helix</keyword>
<organism evidence="3 4">
    <name type="scientific">Steinernema carpocapsae</name>
    <name type="common">Entomopathogenic nematode</name>
    <dbReference type="NCBI Taxonomy" id="34508"/>
    <lineage>
        <taxon>Eukaryota</taxon>
        <taxon>Metazoa</taxon>
        <taxon>Ecdysozoa</taxon>
        <taxon>Nematoda</taxon>
        <taxon>Chromadorea</taxon>
        <taxon>Rhabditida</taxon>
        <taxon>Tylenchina</taxon>
        <taxon>Panagrolaimomorpha</taxon>
        <taxon>Strongyloidoidea</taxon>
        <taxon>Steinernematidae</taxon>
        <taxon>Steinernema</taxon>
    </lineage>
</organism>
<sequence length="209" mass="23315">MDRLNTFLWTKIALLRQTMNKISPLGITPNGGSKKAIVDFDGASSTASIRSRNSRIFPSTRFFMAILLCLCFISLSISTSNLSVSMVCMIRKPQNMTSTELKDEVTRIRRSLGNSSFTEAELILDVLDEIEMSNGSAIGNDSHPVTRCSMARLHKRAIELGSYPEDQPNAEERGHEQEEKVQIESCEESWIGVRLIKVSSSQLRTPAPF</sequence>
<feature type="region of interest" description="Disordered" evidence="1">
    <location>
        <begin position="162"/>
        <end position="182"/>
    </location>
</feature>
<reference evidence="3 4" key="1">
    <citation type="journal article" date="2015" name="Genome Biol.">
        <title>Comparative genomics of Steinernema reveals deeply conserved gene regulatory networks.</title>
        <authorList>
            <person name="Dillman A.R."/>
            <person name="Macchietto M."/>
            <person name="Porter C.F."/>
            <person name="Rogers A."/>
            <person name="Williams B."/>
            <person name="Antoshechkin I."/>
            <person name="Lee M.M."/>
            <person name="Goodwin Z."/>
            <person name="Lu X."/>
            <person name="Lewis E.E."/>
            <person name="Goodrich-Blair H."/>
            <person name="Stock S.P."/>
            <person name="Adams B.J."/>
            <person name="Sternberg P.W."/>
            <person name="Mortazavi A."/>
        </authorList>
    </citation>
    <scope>NUCLEOTIDE SEQUENCE [LARGE SCALE GENOMIC DNA]</scope>
    <source>
        <strain evidence="3 4">ALL</strain>
    </source>
</reference>
<evidence type="ECO:0000313" key="4">
    <source>
        <dbReference type="Proteomes" id="UP000298663"/>
    </source>
</evidence>
<dbReference type="AlphaFoldDB" id="A0A4V5ZX33"/>
<evidence type="ECO:0000313" key="3">
    <source>
        <dbReference type="EMBL" id="TKR58245.1"/>
    </source>
</evidence>
<name>A0A4V5ZX33_STECR</name>
<keyword evidence="4" id="KW-1185">Reference proteome</keyword>
<gene>
    <name evidence="3" type="ORF">L596_029716</name>
</gene>
<reference evidence="3 4" key="2">
    <citation type="journal article" date="2019" name="G3 (Bethesda)">
        <title>Hybrid Assembly of the Genome of the Entomopathogenic Nematode Steinernema carpocapsae Identifies the X-Chromosome.</title>
        <authorList>
            <person name="Serra L."/>
            <person name="Macchietto M."/>
            <person name="Macias-Munoz A."/>
            <person name="McGill C.J."/>
            <person name="Rodriguez I.M."/>
            <person name="Rodriguez B."/>
            <person name="Murad R."/>
            <person name="Mortazavi A."/>
        </authorList>
    </citation>
    <scope>NUCLEOTIDE SEQUENCE [LARGE SCALE GENOMIC DNA]</scope>
    <source>
        <strain evidence="3 4">ALL</strain>
    </source>
</reference>
<proteinExistence type="predicted"/>
<keyword evidence="2" id="KW-0472">Membrane</keyword>
<evidence type="ECO:0000256" key="2">
    <source>
        <dbReference type="SAM" id="Phobius"/>
    </source>
</evidence>
<protein>
    <submittedName>
        <fullName evidence="3">Uncharacterized protein</fullName>
    </submittedName>
</protein>
<evidence type="ECO:0000256" key="1">
    <source>
        <dbReference type="SAM" id="MobiDB-lite"/>
    </source>
</evidence>
<feature type="transmembrane region" description="Helical" evidence="2">
    <location>
        <begin position="62"/>
        <end position="84"/>
    </location>
</feature>
<feature type="compositionally biased region" description="Basic and acidic residues" evidence="1">
    <location>
        <begin position="170"/>
        <end position="182"/>
    </location>
</feature>
<dbReference type="EMBL" id="AZBU02000013">
    <property type="protein sequence ID" value="TKR58245.1"/>
    <property type="molecule type" value="Genomic_DNA"/>
</dbReference>
<comment type="caution">
    <text evidence="3">The sequence shown here is derived from an EMBL/GenBank/DDBJ whole genome shotgun (WGS) entry which is preliminary data.</text>
</comment>